<accession>A0ABR4DVD8</accession>
<organism evidence="1 2">
    <name type="scientific">Diaporthe vaccinii</name>
    <dbReference type="NCBI Taxonomy" id="105482"/>
    <lineage>
        <taxon>Eukaryota</taxon>
        <taxon>Fungi</taxon>
        <taxon>Dikarya</taxon>
        <taxon>Ascomycota</taxon>
        <taxon>Pezizomycotina</taxon>
        <taxon>Sordariomycetes</taxon>
        <taxon>Sordariomycetidae</taxon>
        <taxon>Diaporthales</taxon>
        <taxon>Diaporthaceae</taxon>
        <taxon>Diaporthe</taxon>
        <taxon>Diaporthe eres species complex</taxon>
    </lineage>
</organism>
<evidence type="ECO:0000313" key="2">
    <source>
        <dbReference type="Proteomes" id="UP001600888"/>
    </source>
</evidence>
<evidence type="ECO:0008006" key="3">
    <source>
        <dbReference type="Google" id="ProtNLM"/>
    </source>
</evidence>
<dbReference type="Proteomes" id="UP001600888">
    <property type="component" value="Unassembled WGS sequence"/>
</dbReference>
<reference evidence="1 2" key="1">
    <citation type="submission" date="2024-03" db="EMBL/GenBank/DDBJ databases">
        <title>A high-quality draft genome sequence of Diaporthe vaccinii, a causative agent of upright dieback and viscid rot disease in cranberry plants.</title>
        <authorList>
            <person name="Sarrasin M."/>
            <person name="Lang B.F."/>
            <person name="Burger G."/>
        </authorList>
    </citation>
    <scope>NUCLEOTIDE SEQUENCE [LARGE SCALE GENOMIC DNA]</scope>
    <source>
        <strain evidence="1 2">IS7</strain>
    </source>
</reference>
<name>A0ABR4DVD8_9PEZI</name>
<comment type="caution">
    <text evidence="1">The sequence shown here is derived from an EMBL/GenBank/DDBJ whole genome shotgun (WGS) entry which is preliminary data.</text>
</comment>
<dbReference type="InterPro" id="IPR032675">
    <property type="entry name" value="LRR_dom_sf"/>
</dbReference>
<dbReference type="EMBL" id="JBAWTH010000165">
    <property type="protein sequence ID" value="KAL2274129.1"/>
    <property type="molecule type" value="Genomic_DNA"/>
</dbReference>
<dbReference type="SUPFAM" id="SSF52047">
    <property type="entry name" value="RNI-like"/>
    <property type="match status" value="1"/>
</dbReference>
<evidence type="ECO:0000313" key="1">
    <source>
        <dbReference type="EMBL" id="KAL2274129.1"/>
    </source>
</evidence>
<protein>
    <recommendedName>
        <fullName evidence="3">Leucine rich repeat domain containing protein</fullName>
    </recommendedName>
</protein>
<sequence>MEQLPSYQDATGKKQWLELVAPYVEPSDYQSLCCVSRQFHSLFAPRAWKDPLAVVRTLSRDTAYGYQWYSKFLSRVRYIDESTASMVAVMDFRSFAPVLGPDDHQEAYNNSFGELAARLPNLRCLLLDGHPHLNLSMLSRQALRSSTAVSLNKIHLISIANCGTSLPARFFGGQWLTGLVYLDMSNTPGTLGNQGALIPHDLPSLRILKLRGKHLTDPTAGAIVRAFGTQLWSLDISRNGLTDDFLSMLLECSLPIYSNARLQSNDHFKVEGQIRPVYENDDLHLNRGPYFIDESEWSATFLSADRYLADPPVYGAMNGDSTGERGQVTVRGRSRGRERIRGDSAQDAVRVLAGAQGEDLPDALHPQHQRLHWPPPQAGTTHLHLNELCLSASAVKCLLRESPGYIEHLECDRTSLPPHHTSVWKSKAPYLSKAATLYAIPGAAYLFRPVISSNLRVLKVHHSLITNTPTLESRSTGELTNLWLAETYMRERLDLAYPQTYVPDMNPRLSSLTLSMIPRYSTGVVAQRLTNFLRHVALQEQAIEATRALLPFRGPPVLQGLRHVRLEFEPDAKDELGSLDNETDEMDSEALLEQEAEAFSFFSESAWGPSSSPVKSRVKDQAAGAAGAEVADTKDAVPSTAEEKFDDYPFNKARHEQFSFTINPGGNYGQPPKLVPVWVGSGMISPENPPAVNEYMRNVCDAANRVNVCPATPCHVAAGVPAGSFIFGRAWDSIMLPAATAEFRLPTKAELRGMEDVVAGVKAFRLESRREYAALDAGRRDVGGHEYWRGRLELVLPQGRAHSSDYWR</sequence>
<proteinExistence type="predicted"/>
<dbReference type="Gene3D" id="3.80.10.10">
    <property type="entry name" value="Ribonuclease Inhibitor"/>
    <property type="match status" value="1"/>
</dbReference>
<gene>
    <name evidence="1" type="ORF">FJTKL_03609</name>
</gene>
<keyword evidence="2" id="KW-1185">Reference proteome</keyword>